<evidence type="ECO:0000313" key="2">
    <source>
        <dbReference type="Proteomes" id="UP001140096"/>
    </source>
</evidence>
<proteinExistence type="predicted"/>
<feature type="non-terminal residue" evidence="1">
    <location>
        <position position="453"/>
    </location>
</feature>
<name>A0ACC1L1E3_9FUNG</name>
<sequence>MELAYYASTQEVLDHLHVNADEGLTDSQVVDRQAKHGRNELPEDPPTPLWALIAEQFKDQLVIILVMSALVSLVLAFFEEDSDKLTAYVEPIVIMLILVANATVGVLQETNAEHAIAALREYSPDVCRVLRNSGSTTKINATELVPGDVIVVSVGDKIPADARVIAIESSVLRVDQALLTGESVSVTKTTATLPRDVKADAGDQRAVVQDQVNMVFAGTSVVLGRAICVVTATSSATAIGDIHTSITDQISERTPLKKKLDDFGDTLAKVITIVCILVWVINFRHFSEPSHHGWVRGAVYYFKIAVALAVAAIPEGLAVIITTCLALGTRRMADKNAIVRSLPSVETLGCTSVICSDKTGTLTTNQMSVTRVLVLQDDDAVRELGLTGSDFSPAGHVADASGAPIVNTAADESAVPGATRALRDTVLVSALCNNATISYHHEKNNYHHVGEPT</sequence>
<organism evidence="1 2">
    <name type="scientific">Coemansia furcata</name>
    <dbReference type="NCBI Taxonomy" id="417177"/>
    <lineage>
        <taxon>Eukaryota</taxon>
        <taxon>Fungi</taxon>
        <taxon>Fungi incertae sedis</taxon>
        <taxon>Zoopagomycota</taxon>
        <taxon>Kickxellomycotina</taxon>
        <taxon>Kickxellomycetes</taxon>
        <taxon>Kickxellales</taxon>
        <taxon>Kickxellaceae</taxon>
        <taxon>Coemansia</taxon>
    </lineage>
</organism>
<accession>A0ACC1L1E3</accession>
<dbReference type="EMBL" id="JANBUP010002641">
    <property type="protein sequence ID" value="KAJ2799529.1"/>
    <property type="molecule type" value="Genomic_DNA"/>
</dbReference>
<protein>
    <submittedName>
        <fullName evidence="1">Uncharacterized protein</fullName>
    </submittedName>
</protein>
<dbReference type="Proteomes" id="UP001140096">
    <property type="component" value="Unassembled WGS sequence"/>
</dbReference>
<comment type="caution">
    <text evidence="1">The sequence shown here is derived from an EMBL/GenBank/DDBJ whole genome shotgun (WGS) entry which is preliminary data.</text>
</comment>
<evidence type="ECO:0000313" key="1">
    <source>
        <dbReference type="EMBL" id="KAJ2799529.1"/>
    </source>
</evidence>
<reference evidence="1" key="1">
    <citation type="submission" date="2022-07" db="EMBL/GenBank/DDBJ databases">
        <title>Phylogenomic reconstructions and comparative analyses of Kickxellomycotina fungi.</title>
        <authorList>
            <person name="Reynolds N.K."/>
            <person name="Stajich J.E."/>
            <person name="Barry K."/>
            <person name="Grigoriev I.V."/>
            <person name="Crous P."/>
            <person name="Smith M.E."/>
        </authorList>
    </citation>
    <scope>NUCLEOTIDE SEQUENCE</scope>
    <source>
        <strain evidence="1">CBS 102833</strain>
    </source>
</reference>
<gene>
    <name evidence="1" type="ORF">H4S07_005412</name>
</gene>
<keyword evidence="2" id="KW-1185">Reference proteome</keyword>